<feature type="region of interest" description="Disordered" evidence="1">
    <location>
        <begin position="228"/>
        <end position="283"/>
    </location>
</feature>
<dbReference type="Pfam" id="PF07879">
    <property type="entry name" value="PHB_acc_N"/>
    <property type="match status" value="1"/>
</dbReference>
<feature type="domain" description="PHA accumulation regulator DNA-binding N-terminal" evidence="2">
    <location>
        <begin position="6"/>
        <end position="62"/>
    </location>
</feature>
<dbReference type="GO" id="GO:0003677">
    <property type="term" value="F:DNA binding"/>
    <property type="evidence" value="ECO:0007669"/>
    <property type="project" value="UniProtKB-KW"/>
</dbReference>
<dbReference type="eggNOG" id="COG5394">
    <property type="taxonomic scope" value="Bacteria"/>
</dbReference>
<evidence type="ECO:0000256" key="1">
    <source>
        <dbReference type="SAM" id="MobiDB-lite"/>
    </source>
</evidence>
<dbReference type="Proteomes" id="UP000001880">
    <property type="component" value="Chromosome"/>
</dbReference>
<evidence type="ECO:0000259" key="2">
    <source>
        <dbReference type="Pfam" id="PF07879"/>
    </source>
</evidence>
<name>D0LK82_HALO1</name>
<evidence type="ECO:0000313" key="3">
    <source>
        <dbReference type="EMBL" id="ACY13116.1"/>
    </source>
</evidence>
<dbReference type="EMBL" id="CP001804">
    <property type="protein sequence ID" value="ACY13116.1"/>
    <property type="molecule type" value="Genomic_DNA"/>
</dbReference>
<proteinExistence type="predicted"/>
<gene>
    <name evidence="3" type="ordered locus">Hoch_0476</name>
</gene>
<feature type="compositionally biased region" description="Basic residues" evidence="1">
    <location>
        <begin position="272"/>
        <end position="283"/>
    </location>
</feature>
<dbReference type="STRING" id="502025.Hoch_0476"/>
<dbReference type="InterPro" id="IPR012909">
    <property type="entry name" value="PHA_DNA-bd_N"/>
</dbReference>
<keyword evidence="4" id="KW-1185">Reference proteome</keyword>
<organism evidence="3 4">
    <name type="scientific">Haliangium ochraceum (strain DSM 14365 / JCM 11303 / SMP-2)</name>
    <dbReference type="NCBI Taxonomy" id="502025"/>
    <lineage>
        <taxon>Bacteria</taxon>
        <taxon>Pseudomonadati</taxon>
        <taxon>Myxococcota</taxon>
        <taxon>Polyangia</taxon>
        <taxon>Haliangiales</taxon>
        <taxon>Kofleriaceae</taxon>
        <taxon>Haliangium</taxon>
    </lineage>
</organism>
<protein>
    <submittedName>
        <fullName evidence="3">PHA accumulation regulator DNA-binding protein</fullName>
    </submittedName>
</protein>
<sequence>MSTPTLIKKYGNRRLYDTGDSQYITLEELSRKVREGTDVRVIDAKSGEDLTQVTLTQIIIEGRGAARMLPVPLLMQLVRLGDDALAEFFSRYVSDALSVYMQIKRGANAVARYNPFVSMPFAAGDALARMWMTTPFGTSRAAEPSPTWGPSPTQARTPSSAPATESPGESAAAAMPATAAPAATAAPEAAAAAPAAAQSDSHTDAQLALLRQELEELRRSVMAQRSKVAETADAASPPPAAGAAETGEVAAAETGEAAAAESKAKAKPAATPRKRAPRKRKPR</sequence>
<feature type="compositionally biased region" description="Low complexity" evidence="1">
    <location>
        <begin position="229"/>
        <end position="271"/>
    </location>
</feature>
<evidence type="ECO:0000313" key="4">
    <source>
        <dbReference type="Proteomes" id="UP000001880"/>
    </source>
</evidence>
<feature type="compositionally biased region" description="Polar residues" evidence="1">
    <location>
        <begin position="148"/>
        <end position="163"/>
    </location>
</feature>
<keyword evidence="3" id="KW-0238">DNA-binding</keyword>
<feature type="region of interest" description="Disordered" evidence="1">
    <location>
        <begin position="138"/>
        <end position="180"/>
    </location>
</feature>
<accession>D0LK82</accession>
<reference evidence="3 4" key="1">
    <citation type="journal article" date="2010" name="Stand. Genomic Sci.">
        <title>Complete genome sequence of Haliangium ochraceum type strain (SMP-2).</title>
        <authorList>
            <consortium name="US DOE Joint Genome Institute (JGI-PGF)"/>
            <person name="Ivanova N."/>
            <person name="Daum C."/>
            <person name="Lang E."/>
            <person name="Abt B."/>
            <person name="Kopitz M."/>
            <person name="Saunders E."/>
            <person name="Lapidus A."/>
            <person name="Lucas S."/>
            <person name="Glavina Del Rio T."/>
            <person name="Nolan M."/>
            <person name="Tice H."/>
            <person name="Copeland A."/>
            <person name="Cheng J.F."/>
            <person name="Chen F."/>
            <person name="Bruce D."/>
            <person name="Goodwin L."/>
            <person name="Pitluck S."/>
            <person name="Mavromatis K."/>
            <person name="Pati A."/>
            <person name="Mikhailova N."/>
            <person name="Chen A."/>
            <person name="Palaniappan K."/>
            <person name="Land M."/>
            <person name="Hauser L."/>
            <person name="Chang Y.J."/>
            <person name="Jeffries C.D."/>
            <person name="Detter J.C."/>
            <person name="Brettin T."/>
            <person name="Rohde M."/>
            <person name="Goker M."/>
            <person name="Bristow J."/>
            <person name="Markowitz V."/>
            <person name="Eisen J.A."/>
            <person name="Hugenholtz P."/>
            <person name="Kyrpides N.C."/>
            <person name="Klenk H.P."/>
        </authorList>
    </citation>
    <scope>NUCLEOTIDE SEQUENCE [LARGE SCALE GENOMIC DNA]</scope>
    <source>
        <strain evidence="4">DSM 14365 / CIP 107738 / JCM 11303 / AJ 13395 / SMP-2</strain>
    </source>
</reference>
<dbReference type="AlphaFoldDB" id="D0LK82"/>
<dbReference type="HOGENOM" id="CLU_982682_0_0_7"/>
<dbReference type="KEGG" id="hoh:Hoch_0476"/>
<feature type="compositionally biased region" description="Low complexity" evidence="1">
    <location>
        <begin position="171"/>
        <end position="180"/>
    </location>
</feature>